<feature type="signal peptide" evidence="8">
    <location>
        <begin position="1"/>
        <end position="21"/>
    </location>
</feature>
<protein>
    <submittedName>
        <fullName evidence="10">Corticoliberin-like</fullName>
    </submittedName>
</protein>
<evidence type="ECO:0000256" key="6">
    <source>
        <dbReference type="ARBA" id="ARBA00022729"/>
    </source>
</evidence>
<dbReference type="GO" id="GO:0070093">
    <property type="term" value="P:negative regulation of glucagon secretion"/>
    <property type="evidence" value="ECO:0007669"/>
    <property type="project" value="TreeGrafter"/>
</dbReference>
<evidence type="ECO:0000256" key="7">
    <source>
        <dbReference type="SAM" id="MobiDB-lite"/>
    </source>
</evidence>
<dbReference type="GeneID" id="115615348"/>
<organism evidence="10 11">
    <name type="scientific">Strigops habroptila</name>
    <name type="common">Kakapo</name>
    <dbReference type="NCBI Taxonomy" id="2489341"/>
    <lineage>
        <taxon>Eukaryota</taxon>
        <taxon>Metazoa</taxon>
        <taxon>Chordata</taxon>
        <taxon>Craniata</taxon>
        <taxon>Vertebrata</taxon>
        <taxon>Euteleostomi</taxon>
        <taxon>Archelosauria</taxon>
        <taxon>Archosauria</taxon>
        <taxon>Dinosauria</taxon>
        <taxon>Saurischia</taxon>
        <taxon>Theropoda</taxon>
        <taxon>Coelurosauria</taxon>
        <taxon>Aves</taxon>
        <taxon>Neognathae</taxon>
        <taxon>Neoaves</taxon>
        <taxon>Telluraves</taxon>
        <taxon>Australaves</taxon>
        <taxon>Psittaciformes</taxon>
        <taxon>Psittacidae</taxon>
        <taxon>Strigops</taxon>
    </lineage>
</organism>
<dbReference type="GO" id="GO:0051464">
    <property type="term" value="P:positive regulation of cortisol secretion"/>
    <property type="evidence" value="ECO:0007669"/>
    <property type="project" value="TreeGrafter"/>
</dbReference>
<feature type="region of interest" description="Disordered" evidence="7">
    <location>
        <begin position="24"/>
        <end position="86"/>
    </location>
</feature>
<evidence type="ECO:0000256" key="8">
    <source>
        <dbReference type="SAM" id="SignalP"/>
    </source>
</evidence>
<dbReference type="GO" id="GO:0005615">
    <property type="term" value="C:extracellular space"/>
    <property type="evidence" value="ECO:0007669"/>
    <property type="project" value="TreeGrafter"/>
</dbReference>
<evidence type="ECO:0000313" key="10">
    <source>
        <dbReference type="Ensembl" id="ENSSHBP00005014330.1"/>
    </source>
</evidence>
<dbReference type="Proteomes" id="UP000472266">
    <property type="component" value="Chromosome 14"/>
</dbReference>
<keyword evidence="5" id="KW-0372">Hormone</keyword>
<dbReference type="InterPro" id="IPR000187">
    <property type="entry name" value="CRF"/>
</dbReference>
<evidence type="ECO:0000256" key="5">
    <source>
        <dbReference type="ARBA" id="ARBA00022702"/>
    </source>
</evidence>
<dbReference type="AlphaFoldDB" id="A0A672UJY8"/>
<reference evidence="10" key="2">
    <citation type="submission" date="2025-08" db="UniProtKB">
        <authorList>
            <consortium name="Ensembl"/>
        </authorList>
    </citation>
    <scope>IDENTIFICATION</scope>
</reference>
<dbReference type="PANTHER" id="PTHR15035:SF9">
    <property type="entry name" value="CORTICOLIBERIN"/>
    <property type="match status" value="1"/>
</dbReference>
<feature type="domain" description="Corticotropin-releasing factor" evidence="9">
    <location>
        <begin position="81"/>
        <end position="120"/>
    </location>
</feature>
<gene>
    <name evidence="10" type="primary">LOC115615348</name>
</gene>
<dbReference type="GO" id="GO:0017045">
    <property type="term" value="F:corticotropin-releasing hormone activity"/>
    <property type="evidence" value="ECO:0007669"/>
    <property type="project" value="TreeGrafter"/>
</dbReference>
<reference evidence="10 11" key="1">
    <citation type="submission" date="2019-11" db="EMBL/GenBank/DDBJ databases">
        <title>Strigops habroptila (kakapo) genome, bStrHab1, primary haplotype, v2.</title>
        <authorList>
            <person name="Jarvis E.D."/>
            <person name="Howard J."/>
            <person name="Rhie A."/>
            <person name="Phillippy A."/>
            <person name="Korlach J."/>
            <person name="Digby A."/>
            <person name="Iorns D."/>
            <person name="Eason D."/>
            <person name="Robertson B."/>
            <person name="Raemaekers T."/>
            <person name="Howe K."/>
            <person name="Lewin H."/>
            <person name="Damas J."/>
            <person name="Hastie A."/>
            <person name="Tracey A."/>
            <person name="Chow W."/>
            <person name="Fedrigo O."/>
        </authorList>
    </citation>
    <scope>NUCLEOTIDE SEQUENCE [LARGE SCALE GENOMIC DNA]</scope>
</reference>
<dbReference type="OrthoDB" id="9837731at2759"/>
<keyword evidence="4" id="KW-0165">Cleavage on pair of basic residues</keyword>
<accession>A0A672UJY8</accession>
<dbReference type="GeneTree" id="ENSGT00960000187367"/>
<dbReference type="SMART" id="SM00039">
    <property type="entry name" value="CRF"/>
    <property type="match status" value="1"/>
</dbReference>
<feature type="compositionally biased region" description="Pro residues" evidence="7">
    <location>
        <begin position="30"/>
        <end position="49"/>
    </location>
</feature>
<evidence type="ECO:0000259" key="9">
    <source>
        <dbReference type="SMART" id="SM00039"/>
    </source>
</evidence>
<keyword evidence="6 8" id="KW-0732">Signal</keyword>
<dbReference type="OMA" id="PLQPRWE"/>
<keyword evidence="11" id="KW-1185">Reference proteome</keyword>
<evidence type="ECO:0000256" key="4">
    <source>
        <dbReference type="ARBA" id="ARBA00022685"/>
    </source>
</evidence>
<dbReference type="InterPro" id="IPR003620">
    <property type="entry name" value="Urocortin_CRF"/>
</dbReference>
<sequence length="122" mass="13702">MRVRMISAASVLVLLFLPSETCSPLQRPWGPAPQPTWEPWPGPPRPTAGPLPHRLCQRRGAEPSANPRAPRAPQQGGRRRDSKPNSLDLTFHLLREFLEMSREERLAQKALSNKLLLQSIGK</sequence>
<dbReference type="PRINTS" id="PR01612">
    <property type="entry name" value="CRFFAMILY"/>
</dbReference>
<evidence type="ECO:0000256" key="3">
    <source>
        <dbReference type="ARBA" id="ARBA00022525"/>
    </source>
</evidence>
<feature type="chain" id="PRO_5025683626" evidence="8">
    <location>
        <begin position="22"/>
        <end position="122"/>
    </location>
</feature>
<name>A0A672UJY8_STRHB</name>
<dbReference type="Pfam" id="PF00473">
    <property type="entry name" value="CRF"/>
    <property type="match status" value="1"/>
</dbReference>
<evidence type="ECO:0000313" key="11">
    <source>
        <dbReference type="Proteomes" id="UP000472266"/>
    </source>
</evidence>
<dbReference type="RefSeq" id="XP_030359290.1">
    <property type="nucleotide sequence ID" value="XM_030503430.1"/>
</dbReference>
<dbReference type="KEGG" id="shab:115615348"/>
<dbReference type="InParanoid" id="A0A672UJY8"/>
<comment type="similarity">
    <text evidence="2">Belongs to the sauvagine/corticotropin-releasing factor/urotensin I family.</text>
</comment>
<reference evidence="10" key="3">
    <citation type="submission" date="2025-09" db="UniProtKB">
        <authorList>
            <consortium name="Ensembl"/>
        </authorList>
    </citation>
    <scope>IDENTIFICATION</scope>
</reference>
<dbReference type="GO" id="GO:0032811">
    <property type="term" value="P:negative regulation of epinephrine secretion"/>
    <property type="evidence" value="ECO:0007669"/>
    <property type="project" value="TreeGrafter"/>
</dbReference>
<dbReference type="Ensembl" id="ENSSHBT00005017229.1">
    <property type="protein sequence ID" value="ENSSHBP00005014330.1"/>
    <property type="gene ID" value="ENSSHBG00005012579.1"/>
</dbReference>
<dbReference type="Gene3D" id="6.10.250.1920">
    <property type="match status" value="1"/>
</dbReference>
<keyword evidence="3" id="KW-0964">Secreted</keyword>
<proteinExistence type="inferred from homology"/>
<dbReference type="PANTHER" id="PTHR15035">
    <property type="entry name" value="CORTICOLIBERIN/UROCORTIN"/>
    <property type="match status" value="1"/>
</dbReference>
<comment type="subcellular location">
    <subcellularLocation>
        <location evidence="1">Secreted</location>
    </subcellularLocation>
</comment>
<evidence type="ECO:0000256" key="1">
    <source>
        <dbReference type="ARBA" id="ARBA00004613"/>
    </source>
</evidence>
<evidence type="ECO:0000256" key="2">
    <source>
        <dbReference type="ARBA" id="ARBA00009287"/>
    </source>
</evidence>